<name>A0A0P6DUS2_9CRUS</name>
<dbReference type="EMBL" id="GDIQ01071978">
    <property type="protein sequence ID" value="JAN22759.1"/>
    <property type="molecule type" value="Transcribed_RNA"/>
</dbReference>
<evidence type="ECO:0000256" key="1">
    <source>
        <dbReference type="SAM" id="Phobius"/>
    </source>
</evidence>
<reference evidence="2" key="1">
    <citation type="submission" date="2015-10" db="EMBL/GenBank/DDBJ databases">
        <title>EvidentialGene: Evidence-directed Construction of Complete mRNA Transcriptomes without Genomes.</title>
        <authorList>
            <person name="Gilbert D.G."/>
        </authorList>
    </citation>
    <scope>NUCLEOTIDE SEQUENCE</scope>
</reference>
<keyword evidence="1" id="KW-1133">Transmembrane helix</keyword>
<proteinExistence type="predicted"/>
<keyword evidence="1" id="KW-0812">Transmembrane</keyword>
<accession>A0A0P6DUS2</accession>
<feature type="transmembrane region" description="Helical" evidence="1">
    <location>
        <begin position="35"/>
        <end position="53"/>
    </location>
</feature>
<organism evidence="2">
    <name type="scientific">Daphnia magna</name>
    <dbReference type="NCBI Taxonomy" id="35525"/>
    <lineage>
        <taxon>Eukaryota</taxon>
        <taxon>Metazoa</taxon>
        <taxon>Ecdysozoa</taxon>
        <taxon>Arthropoda</taxon>
        <taxon>Crustacea</taxon>
        <taxon>Branchiopoda</taxon>
        <taxon>Diplostraca</taxon>
        <taxon>Cladocera</taxon>
        <taxon>Anomopoda</taxon>
        <taxon>Daphniidae</taxon>
        <taxon>Daphnia</taxon>
    </lineage>
</organism>
<dbReference type="AlphaFoldDB" id="A0A0P6DUS2"/>
<protein>
    <submittedName>
        <fullName evidence="2">Uncharacterized protein</fullName>
    </submittedName>
</protein>
<dbReference type="EMBL" id="GDIQ01012536">
    <property type="protein sequence ID" value="JAN82201.1"/>
    <property type="molecule type" value="Transcribed_RNA"/>
</dbReference>
<evidence type="ECO:0000313" key="2">
    <source>
        <dbReference type="EMBL" id="JAN22759.1"/>
    </source>
</evidence>
<keyword evidence="1" id="KW-0472">Membrane</keyword>
<sequence length="76" mass="8846">MIYMAAGNTKTLLTTPSHHFLKPLTRTMRERSRWFIYRYGCVTCATCFPYITVSRRRFPSVDSYKRAVTGYAITAL</sequence>